<protein>
    <submittedName>
        <fullName evidence="2">Uncharacterized protein</fullName>
    </submittedName>
</protein>
<sequence>MRSRVVHNWFWMTASGQTAVLPSSWYCVPAQNLLVVCSNGLYWLAFTPGCTPRVSYWAPSPILGPGQQTCRRPSTHTTQKQQRTDGPGSGTPQQPQGSHTPCNNS</sequence>
<organism evidence="2 3">
    <name type="scientific">Ilyodon furcidens</name>
    <name type="common">goldbreast splitfin</name>
    <dbReference type="NCBI Taxonomy" id="33524"/>
    <lineage>
        <taxon>Eukaryota</taxon>
        <taxon>Metazoa</taxon>
        <taxon>Chordata</taxon>
        <taxon>Craniata</taxon>
        <taxon>Vertebrata</taxon>
        <taxon>Euteleostomi</taxon>
        <taxon>Actinopterygii</taxon>
        <taxon>Neopterygii</taxon>
        <taxon>Teleostei</taxon>
        <taxon>Neoteleostei</taxon>
        <taxon>Acanthomorphata</taxon>
        <taxon>Ovalentaria</taxon>
        <taxon>Atherinomorphae</taxon>
        <taxon>Cyprinodontiformes</taxon>
        <taxon>Goodeidae</taxon>
        <taxon>Ilyodon</taxon>
    </lineage>
</organism>
<feature type="compositionally biased region" description="Polar residues" evidence="1">
    <location>
        <begin position="66"/>
        <end position="81"/>
    </location>
</feature>
<evidence type="ECO:0000256" key="1">
    <source>
        <dbReference type="SAM" id="MobiDB-lite"/>
    </source>
</evidence>
<keyword evidence="3" id="KW-1185">Reference proteome</keyword>
<gene>
    <name evidence="2" type="ORF">ILYODFUR_033040</name>
</gene>
<name>A0ABV0VA06_9TELE</name>
<dbReference type="EMBL" id="JAHRIQ010098211">
    <property type="protein sequence ID" value="MEQ2253523.1"/>
    <property type="molecule type" value="Genomic_DNA"/>
</dbReference>
<dbReference type="Proteomes" id="UP001482620">
    <property type="component" value="Unassembled WGS sequence"/>
</dbReference>
<reference evidence="2 3" key="1">
    <citation type="submission" date="2021-06" db="EMBL/GenBank/DDBJ databases">
        <authorList>
            <person name="Palmer J.M."/>
        </authorList>
    </citation>
    <scope>NUCLEOTIDE SEQUENCE [LARGE SCALE GENOMIC DNA]</scope>
    <source>
        <strain evidence="3">if_2019</strain>
        <tissue evidence="2">Muscle</tissue>
    </source>
</reference>
<accession>A0ABV0VA06</accession>
<evidence type="ECO:0000313" key="3">
    <source>
        <dbReference type="Proteomes" id="UP001482620"/>
    </source>
</evidence>
<feature type="region of interest" description="Disordered" evidence="1">
    <location>
        <begin position="65"/>
        <end position="105"/>
    </location>
</feature>
<proteinExistence type="predicted"/>
<comment type="caution">
    <text evidence="2">The sequence shown here is derived from an EMBL/GenBank/DDBJ whole genome shotgun (WGS) entry which is preliminary data.</text>
</comment>
<evidence type="ECO:0000313" key="2">
    <source>
        <dbReference type="EMBL" id="MEQ2253523.1"/>
    </source>
</evidence>